<dbReference type="Proteomes" id="UP000188181">
    <property type="component" value="Chromosome"/>
</dbReference>
<dbReference type="OrthoDB" id="285304at2"/>
<keyword evidence="1" id="KW-1133">Transmembrane helix</keyword>
<sequence>MVTQIAKSAALLSLVMLIVPSLLYLSGIMELDKVKLIMGICTVVWFVSAAVWMWDKSENKTGASEESK</sequence>
<keyword evidence="1" id="KW-0812">Transmembrane</keyword>
<name>A0A1Q2MFX9_9BACT</name>
<feature type="transmembrane region" description="Helical" evidence="1">
    <location>
        <begin position="6"/>
        <end position="24"/>
    </location>
</feature>
<reference evidence="3" key="1">
    <citation type="submission" date="2017-02" db="EMBL/GenBank/DDBJ databases">
        <title>Comparative genomics and description of representatives of a novel lineage of planctomycetes thriving in anoxic sediments.</title>
        <authorList>
            <person name="Spring S."/>
            <person name="Bunk B."/>
            <person name="Sproer C."/>
        </authorList>
    </citation>
    <scope>NUCLEOTIDE SEQUENCE [LARGE SCALE GENOMIC DNA]</scope>
    <source>
        <strain evidence="3">SM-Chi-D1</strain>
    </source>
</reference>
<gene>
    <name evidence="2" type="ORF">SMSP2_01981</name>
</gene>
<organism evidence="2 3">
    <name type="scientific">Limihaloglobus sulfuriphilus</name>
    <dbReference type="NCBI Taxonomy" id="1851148"/>
    <lineage>
        <taxon>Bacteria</taxon>
        <taxon>Pseudomonadati</taxon>
        <taxon>Planctomycetota</taxon>
        <taxon>Phycisphaerae</taxon>
        <taxon>Sedimentisphaerales</taxon>
        <taxon>Sedimentisphaeraceae</taxon>
        <taxon>Limihaloglobus</taxon>
    </lineage>
</organism>
<keyword evidence="3" id="KW-1185">Reference proteome</keyword>
<dbReference type="EMBL" id="CP019646">
    <property type="protein sequence ID" value="AQQ71605.1"/>
    <property type="molecule type" value="Genomic_DNA"/>
</dbReference>
<protein>
    <submittedName>
        <fullName evidence="2">Uncharacterized protein</fullName>
    </submittedName>
</protein>
<proteinExistence type="predicted"/>
<dbReference type="STRING" id="1851148.SMSP2_01981"/>
<keyword evidence="1" id="KW-0472">Membrane</keyword>
<dbReference type="RefSeq" id="WP_146683768.1">
    <property type="nucleotide sequence ID" value="NZ_CP019646.1"/>
</dbReference>
<dbReference type="KEGG" id="pbas:SMSP2_01981"/>
<evidence type="ECO:0000256" key="1">
    <source>
        <dbReference type="SAM" id="Phobius"/>
    </source>
</evidence>
<evidence type="ECO:0000313" key="3">
    <source>
        <dbReference type="Proteomes" id="UP000188181"/>
    </source>
</evidence>
<dbReference type="AlphaFoldDB" id="A0A1Q2MFX9"/>
<feature type="transmembrane region" description="Helical" evidence="1">
    <location>
        <begin position="36"/>
        <end position="54"/>
    </location>
</feature>
<evidence type="ECO:0000313" key="2">
    <source>
        <dbReference type="EMBL" id="AQQ71605.1"/>
    </source>
</evidence>
<accession>A0A1Q2MFX9</accession>